<dbReference type="Gene3D" id="1.10.260.40">
    <property type="entry name" value="lambda repressor-like DNA-binding domains"/>
    <property type="match status" value="1"/>
</dbReference>
<dbReference type="PATRIC" id="fig|315405.11.peg.1901"/>
<feature type="domain" description="HTH cro/C1-type" evidence="2">
    <location>
        <begin position="13"/>
        <end position="68"/>
    </location>
</feature>
<comment type="caution">
    <text evidence="3">The sequence shown here is derived from an EMBL/GenBank/DDBJ whole genome shotgun (WGS) entry which is preliminary data.</text>
</comment>
<dbReference type="InterPro" id="IPR010982">
    <property type="entry name" value="Lambda_DNA-bd_dom_sf"/>
</dbReference>
<dbReference type="InterPro" id="IPR050807">
    <property type="entry name" value="TransReg_Diox_bact_type"/>
</dbReference>
<dbReference type="PANTHER" id="PTHR46797:SF1">
    <property type="entry name" value="METHYLPHOSPHONATE SYNTHASE"/>
    <property type="match status" value="1"/>
</dbReference>
<evidence type="ECO:0000256" key="1">
    <source>
        <dbReference type="ARBA" id="ARBA00023125"/>
    </source>
</evidence>
<dbReference type="CDD" id="cd00093">
    <property type="entry name" value="HTH_XRE"/>
    <property type="match status" value="1"/>
</dbReference>
<dbReference type="EMBL" id="LQOF01000326">
    <property type="protein sequence ID" value="KXT66637.1"/>
    <property type="molecule type" value="Genomic_DNA"/>
</dbReference>
<proteinExistence type="predicted"/>
<dbReference type="SMART" id="SM00530">
    <property type="entry name" value="HTH_XRE"/>
    <property type="match status" value="1"/>
</dbReference>
<sequence>MEKLDIELIGRKVRKLREESGLTREQFCETNINISVKQLMRIEQGKCMPTVATLHMISKCLEIPLSILLGEQHVPTSYYNLKYQLIKTRTFCEKILIEQKRMLIDEIYSKYCEILPESELLTLDIIERILDYIELDDSPTVKDLFGDDFSDILTKEKITINDLLLINYYVIQCYFSGYSLEEFEKYYNLLLNYDVFEDELCNKFVYILVGILYIYDREYRYNKDMTRLIEKINELIEKNKFFEIKPIILIMEAKYYLFSNKDKKKAAEKYEHASILLKEFGESIFINRINLKDFLNS</sequence>
<dbReference type="InterPro" id="IPR001387">
    <property type="entry name" value="Cro/C1-type_HTH"/>
</dbReference>
<dbReference type="InterPro" id="IPR040799">
    <property type="entry name" value="ComR_TPR"/>
</dbReference>
<dbReference type="SUPFAM" id="SSF47413">
    <property type="entry name" value="lambda repressor-like DNA-binding domains"/>
    <property type="match status" value="1"/>
</dbReference>
<dbReference type="AlphaFoldDB" id="A0A139MST6"/>
<reference evidence="3 4" key="1">
    <citation type="submission" date="2016-01" db="EMBL/GenBank/DDBJ databases">
        <title>Highly variable Streptococcus oralis are common among viridans streptococci isolated from primates.</title>
        <authorList>
            <person name="Denapaite D."/>
            <person name="Rieger M."/>
            <person name="Koendgen S."/>
            <person name="Brueckner R."/>
            <person name="Ochigava I."/>
            <person name="Kappeler P."/>
            <person name="Maetz-Rensing K."/>
            <person name="Leendertz F."/>
            <person name="Hakenbeck R."/>
        </authorList>
    </citation>
    <scope>NUCLEOTIDE SEQUENCE [LARGE SCALE GENOMIC DNA]</scope>
    <source>
        <strain evidence="3 4">DD02</strain>
    </source>
</reference>
<evidence type="ECO:0000313" key="4">
    <source>
        <dbReference type="Proteomes" id="UP000070198"/>
    </source>
</evidence>
<dbReference type="RefSeq" id="WP_061458992.1">
    <property type="nucleotide sequence ID" value="NZ_KQ968749.1"/>
</dbReference>
<evidence type="ECO:0000313" key="3">
    <source>
        <dbReference type="EMBL" id="KXT66637.1"/>
    </source>
</evidence>
<protein>
    <recommendedName>
        <fullName evidence="2">HTH cro/C1-type domain-containing protein</fullName>
    </recommendedName>
</protein>
<dbReference type="Pfam" id="PF18710">
    <property type="entry name" value="ComR_TPR"/>
    <property type="match status" value="1"/>
</dbReference>
<dbReference type="GO" id="GO:0005829">
    <property type="term" value="C:cytosol"/>
    <property type="evidence" value="ECO:0007669"/>
    <property type="project" value="TreeGrafter"/>
</dbReference>
<dbReference type="PANTHER" id="PTHR46797">
    <property type="entry name" value="HTH-TYPE TRANSCRIPTIONAL REGULATOR"/>
    <property type="match status" value="1"/>
</dbReference>
<accession>A0A139MST6</accession>
<keyword evidence="1" id="KW-0238">DNA-binding</keyword>
<evidence type="ECO:0000259" key="2">
    <source>
        <dbReference type="PROSITE" id="PS50943"/>
    </source>
</evidence>
<gene>
    <name evidence="3" type="ORF">SGADD02_01624</name>
</gene>
<organism evidence="3 4">
    <name type="scientific">Streptococcus gallolyticus</name>
    <dbReference type="NCBI Taxonomy" id="315405"/>
    <lineage>
        <taxon>Bacteria</taxon>
        <taxon>Bacillati</taxon>
        <taxon>Bacillota</taxon>
        <taxon>Bacilli</taxon>
        <taxon>Lactobacillales</taxon>
        <taxon>Streptococcaceae</taxon>
        <taxon>Streptococcus</taxon>
    </lineage>
</organism>
<dbReference type="GO" id="GO:0003700">
    <property type="term" value="F:DNA-binding transcription factor activity"/>
    <property type="evidence" value="ECO:0007669"/>
    <property type="project" value="TreeGrafter"/>
</dbReference>
<dbReference type="PROSITE" id="PS50943">
    <property type="entry name" value="HTH_CROC1"/>
    <property type="match status" value="1"/>
</dbReference>
<dbReference type="GO" id="GO:0003677">
    <property type="term" value="F:DNA binding"/>
    <property type="evidence" value="ECO:0007669"/>
    <property type="project" value="UniProtKB-KW"/>
</dbReference>
<dbReference type="Proteomes" id="UP000070198">
    <property type="component" value="Unassembled WGS sequence"/>
</dbReference>
<name>A0A139MST6_9STRE</name>